<keyword evidence="4" id="KW-1185">Reference proteome</keyword>
<dbReference type="GO" id="GO:0004672">
    <property type="term" value="F:protein kinase activity"/>
    <property type="evidence" value="ECO:0007669"/>
    <property type="project" value="InterPro"/>
</dbReference>
<dbReference type="Proteomes" id="UP000077202">
    <property type="component" value="Unassembled WGS sequence"/>
</dbReference>
<dbReference type="InterPro" id="IPR024788">
    <property type="entry name" value="Malectin-like_Carb-bd_dom"/>
</dbReference>
<dbReference type="SUPFAM" id="SSF52058">
    <property type="entry name" value="L domain-like"/>
    <property type="match status" value="1"/>
</dbReference>
<dbReference type="InterPro" id="IPR000719">
    <property type="entry name" value="Prot_kinase_dom"/>
</dbReference>
<dbReference type="InterPro" id="IPR032675">
    <property type="entry name" value="LRR_dom_sf"/>
</dbReference>
<evidence type="ECO:0000256" key="1">
    <source>
        <dbReference type="ARBA" id="ARBA00004167"/>
    </source>
</evidence>
<dbReference type="EMBL" id="LVLJ01001421">
    <property type="protein sequence ID" value="OAE29771.1"/>
    <property type="molecule type" value="Genomic_DNA"/>
</dbReference>
<feature type="domain" description="Protein kinase" evidence="2">
    <location>
        <begin position="549"/>
        <end position="850"/>
    </location>
</feature>
<evidence type="ECO:0000313" key="4">
    <source>
        <dbReference type="Proteomes" id="UP000077202"/>
    </source>
</evidence>
<dbReference type="Pfam" id="PF00069">
    <property type="entry name" value="Pkinase"/>
    <property type="match status" value="2"/>
</dbReference>
<dbReference type="GO" id="GO:0016020">
    <property type="term" value="C:membrane"/>
    <property type="evidence" value="ECO:0007669"/>
    <property type="project" value="UniProtKB-SubCell"/>
</dbReference>
<comment type="subcellular location">
    <subcellularLocation>
        <location evidence="1">Membrane</location>
        <topology evidence="1">Single-pass membrane protein</topology>
    </subcellularLocation>
</comment>
<evidence type="ECO:0000259" key="2">
    <source>
        <dbReference type="PROSITE" id="PS50011"/>
    </source>
</evidence>
<dbReference type="SMART" id="SM00220">
    <property type="entry name" value="S_TKc"/>
    <property type="match status" value="1"/>
</dbReference>
<dbReference type="Gene3D" id="3.80.10.10">
    <property type="entry name" value="Ribonuclease Inhibitor"/>
    <property type="match status" value="1"/>
</dbReference>
<accession>A0A176WAX5</accession>
<dbReference type="PANTHER" id="PTHR45631:SF68">
    <property type="entry name" value="REPEAT FAMILY PROTEIN, PUTATIVE, EXPRESSED-RELATED"/>
    <property type="match status" value="1"/>
</dbReference>
<gene>
    <name evidence="3" type="ORF">AXG93_3552s1020</name>
</gene>
<dbReference type="PROSITE" id="PS50011">
    <property type="entry name" value="PROTEIN_KINASE_DOM"/>
    <property type="match status" value="2"/>
</dbReference>
<dbReference type="GO" id="GO:0005524">
    <property type="term" value="F:ATP binding"/>
    <property type="evidence" value="ECO:0007669"/>
    <property type="project" value="InterPro"/>
</dbReference>
<sequence>MAWTRDTPKLSQLRRSHFYTGNIEKAKQLDFRVTTLWAATLLFSLLASTVSSQSSEGFVTLNCGGGAFTDPVTGLEWENDARFIEAYDDLRAERVLINASVNLEPSTSPVDNGESLKDASIFYPIGPIPRSKFCYNLPIFNYSTEEPRNYLLRATFPSSNLTTEATNAKGDNVSLSTYSMRFYFTVDSTYISTIELQENQPQILELVITAFDKMVYVCLVPLEDRSSMPAISALELRPFEVGMYPRVDSGMLKDSITTYFLTVARLNFGGDIQLRYPVDKYDRIWAPAKIPSGEKQFRSRTNVSRVHVQPYAPMDMPDEVMSTAWVATQLENNVTFELNLTGVRAMRAVPSFYFSLLFYEMLETANNTRFVNIYQDDPDDRKIFNDLHIFNYRWRNVYSRRWTFTTNAPTFKIRANGTSPNPGLVNAAEFYGEFDAVVWRTFQNDSSTLKTFSESAPSLLDTAGDPCLPVPWAWVVCSIETPPRVTQILTIQKIVRIIQKKPLKHLENSGRIEEKTYAKRKCTRNLGGNELEGELPGFPPLAFQNLERLSFSNNRLKGNLSSLVNSLAEPLFNLDLSRNFFSGAIPTEIEKLKNLQNMDLSSNRLTGELTFDLNKLSTLKYLDLSNNEFETLNLTTWYQGVLKAKSLEASAVLRQVKLQGNQIKEIVPANLIDLDSIIPTPSTNEQQNSLQTPLGFILDIKPQNILLDKDYNAKIADFGLVRPAHTDDTLVTVNIGGTRGYFSPEYAIEGVVSEKLDVYSFGIVLLEIVSGRLCISYRMTAERIYLRAWAVALYEDGNLLDLVDEDLIGAYNEEEVLLVLETALSCLQVDPKKRPTMSQAMNLFMKHADVATEIVKELRGNRTNLGDIMEDRRPHITHENEERTLISSNQSRSHVMELTEMYPSLGNIVALEVILDKFWDSWGVCLKNSDRGGSEQPFLKAKILLDDSPREIKQHYISQKIIGQGPFGDIFEVIDAHRPRVRLAMKVQKKKLWINQGSPAEQALKLFKELLILNRILPRHPNIARIQDLLIGPNSVFIIQELCSAKTLDDFYPVATEASGRRIFRQIVDAVTFIHHHGVAHLGLQGENILFAEPDFKECKIIDFSSSVYNPDWATLVHNNFNPLSWFLPDELTIPRDKRLDDVKNLGRILHCILVGQKVQYRLYTPALLGQSADRLMAAANKPRKELFGPQAFHLLKMIGPPPFGPSRDQDFPTMEEIRRHTWLVN</sequence>
<protein>
    <recommendedName>
        <fullName evidence="2">Protein kinase domain-containing protein</fullName>
    </recommendedName>
</protein>
<organism evidence="3 4">
    <name type="scientific">Marchantia polymorpha subsp. ruderalis</name>
    <dbReference type="NCBI Taxonomy" id="1480154"/>
    <lineage>
        <taxon>Eukaryota</taxon>
        <taxon>Viridiplantae</taxon>
        <taxon>Streptophyta</taxon>
        <taxon>Embryophyta</taxon>
        <taxon>Marchantiophyta</taxon>
        <taxon>Marchantiopsida</taxon>
        <taxon>Marchantiidae</taxon>
        <taxon>Marchantiales</taxon>
        <taxon>Marchantiaceae</taxon>
        <taxon>Marchantia</taxon>
    </lineage>
</organism>
<evidence type="ECO:0000313" key="3">
    <source>
        <dbReference type="EMBL" id="OAE29771.1"/>
    </source>
</evidence>
<comment type="caution">
    <text evidence="3">The sequence shown here is derived from an EMBL/GenBank/DDBJ whole genome shotgun (WGS) entry which is preliminary data.</text>
</comment>
<dbReference type="PANTHER" id="PTHR45631">
    <property type="entry name" value="OS07G0107800 PROTEIN-RELATED"/>
    <property type="match status" value="1"/>
</dbReference>
<dbReference type="InterPro" id="IPR011009">
    <property type="entry name" value="Kinase-like_dom_sf"/>
</dbReference>
<dbReference type="Pfam" id="PF12819">
    <property type="entry name" value="Malectin_like"/>
    <property type="match status" value="1"/>
</dbReference>
<reference evidence="3" key="1">
    <citation type="submission" date="2016-03" db="EMBL/GenBank/DDBJ databases">
        <title>Mechanisms controlling the formation of the plant cell surface in tip-growing cells are functionally conserved among land plants.</title>
        <authorList>
            <person name="Honkanen S."/>
            <person name="Jones V.A."/>
            <person name="Morieri G."/>
            <person name="Champion C."/>
            <person name="Hetherington A.J."/>
            <person name="Kelly S."/>
            <person name="Saint-Marcoux D."/>
            <person name="Proust H."/>
            <person name="Prescott H."/>
            <person name="Dolan L."/>
        </authorList>
    </citation>
    <scope>NUCLEOTIDE SEQUENCE [LARGE SCALE GENOMIC DNA]</scope>
    <source>
        <tissue evidence="3">Whole gametophyte</tissue>
    </source>
</reference>
<dbReference type="AlphaFoldDB" id="A0A176WAX5"/>
<feature type="domain" description="Protein kinase" evidence="2">
    <location>
        <begin position="956"/>
        <end position="1224"/>
    </location>
</feature>
<dbReference type="CDD" id="cd00180">
    <property type="entry name" value="PKc"/>
    <property type="match status" value="1"/>
</dbReference>
<name>A0A176WAX5_MARPO</name>
<dbReference type="SUPFAM" id="SSF56112">
    <property type="entry name" value="Protein kinase-like (PK-like)"/>
    <property type="match status" value="2"/>
</dbReference>
<proteinExistence type="predicted"/>
<dbReference type="Gene3D" id="1.10.510.10">
    <property type="entry name" value="Transferase(Phosphotransferase) domain 1"/>
    <property type="match status" value="2"/>
</dbReference>